<dbReference type="InterPro" id="IPR011429">
    <property type="entry name" value="Cyt_c_Planctomycete-type"/>
</dbReference>
<dbReference type="PANTHER" id="PTHR35889">
    <property type="entry name" value="CYCLOINULO-OLIGOSACCHARIDE FRUCTANOTRANSFERASE-RELATED"/>
    <property type="match status" value="1"/>
</dbReference>
<sequence length="936" mass="104868">MSSLMFSVPTTAHSEHHAGRSALATLGDRGLRLGRLLLATAFFSFTARQLLAEETPSSATPQATLSATSSAHEHFVQTIKPLLAKKCFGCHNAEDAEGELDLTSREAMMRGGASGDPAVVAGDASRSPLHDAVTWEGDYQMPPKERNRLTRDEVTLLRDWVNAGALWPSEKEILALEADAKWSYKPEDLWAFRPLISPEVPTVEGVSHPIDAFIKARLEKEGLAPAPRADRLTLIRRATFDLTGLPPTPEEIEAFLNDTSEDAYEKLLDRLLESPRYGEQWGRHWLDVARYADTAGFANDWERPGAWRYRDYVIRSFNEDKPYDRFVLEQIAGDELDPSDPDCQIATGFLRMGPWEHTGMSVAAVTRQLFLDDVTNSVGQSFLGLGLGCAKCHDHKFDPIPQRDYYRMQAVFAPVQFDDKNVPFQAHENTSHVEQERERIARLKAEVNRKLAPINATRAKAVEAHLAEKGVTKEKDLPRDERPDRNYGLTPTQMGLKKVYNKWNQVYAKSLQTYQPIAFSVRNGPFSGYRNHPGQKMKQREQGPVMAVFVLAGGALESPGEKVGPGVLSTIPASAEGPAQEGSATIGATMKGRRLDFARWIASRDNPLTPRVMVNRIWQYHFGAGIAANANNLGKMGKKPSHPELLDWLAGEFLARGWSVKEMHRLIMTSEAYRRGSEHPDPEKLAKVDPDNTLLAAFTPRRLSAEELRDGILSIAGLLSMEMGGPGVHADLHREVALQPRHIMGTVAPSYQAAPDPRQRNRRTIYAAKIRTLGDPFLEVFNRPTADVSCERRDISTVTPQVFALFNGELSHEWALAMACRLCEEARQPKERVTRAFRLCFGRVPDEGELSWCLEHVRAMRARHEKELRPTRSPQKEVTRSSQEELTGELFTFTEPLDRASRYEPNVAPEKKTPETLAWADLCLVLLNANEFVYVY</sequence>
<gene>
    <name evidence="4" type="ORF">Pan216_11420</name>
</gene>
<organism evidence="4 5">
    <name type="scientific">Kolteria novifilia</name>
    <dbReference type="NCBI Taxonomy" id="2527975"/>
    <lineage>
        <taxon>Bacteria</taxon>
        <taxon>Pseudomonadati</taxon>
        <taxon>Planctomycetota</taxon>
        <taxon>Planctomycetia</taxon>
        <taxon>Kolteriales</taxon>
        <taxon>Kolteriaceae</taxon>
        <taxon>Kolteria</taxon>
    </lineage>
</organism>
<feature type="domain" description="DUF1549" evidence="1">
    <location>
        <begin position="209"/>
        <end position="416"/>
    </location>
</feature>
<evidence type="ECO:0000313" key="5">
    <source>
        <dbReference type="Proteomes" id="UP000317093"/>
    </source>
</evidence>
<evidence type="ECO:0000259" key="3">
    <source>
        <dbReference type="Pfam" id="PF07635"/>
    </source>
</evidence>
<dbReference type="KEGG" id="knv:Pan216_11420"/>
<dbReference type="PANTHER" id="PTHR35889:SF3">
    <property type="entry name" value="F-BOX DOMAIN-CONTAINING PROTEIN"/>
    <property type="match status" value="1"/>
</dbReference>
<dbReference type="InterPro" id="IPR022655">
    <property type="entry name" value="DUF1553"/>
</dbReference>
<evidence type="ECO:0000313" key="4">
    <source>
        <dbReference type="EMBL" id="QDU60303.1"/>
    </source>
</evidence>
<accession>A0A518B000</accession>
<evidence type="ECO:0000259" key="2">
    <source>
        <dbReference type="Pfam" id="PF07587"/>
    </source>
</evidence>
<proteinExistence type="predicted"/>
<dbReference type="EMBL" id="CP036279">
    <property type="protein sequence ID" value="QDU60303.1"/>
    <property type="molecule type" value="Genomic_DNA"/>
</dbReference>
<feature type="domain" description="Cytochrome C Planctomycete-type" evidence="3">
    <location>
        <begin position="87"/>
        <end position="145"/>
    </location>
</feature>
<dbReference type="Proteomes" id="UP000317093">
    <property type="component" value="Chromosome"/>
</dbReference>
<dbReference type="Pfam" id="PF07635">
    <property type="entry name" value="PSCyt1"/>
    <property type="match status" value="1"/>
</dbReference>
<dbReference type="Pfam" id="PF07583">
    <property type="entry name" value="PSCyt2"/>
    <property type="match status" value="1"/>
</dbReference>
<dbReference type="AlphaFoldDB" id="A0A518B000"/>
<dbReference type="OrthoDB" id="127107at2"/>
<dbReference type="RefSeq" id="WP_145255932.1">
    <property type="nucleotide sequence ID" value="NZ_CP036279.1"/>
</dbReference>
<name>A0A518B000_9BACT</name>
<evidence type="ECO:0000259" key="1">
    <source>
        <dbReference type="Pfam" id="PF07583"/>
    </source>
</evidence>
<feature type="domain" description="DUF1553" evidence="2">
    <location>
        <begin position="593"/>
        <end position="856"/>
    </location>
</feature>
<dbReference type="InterPro" id="IPR011444">
    <property type="entry name" value="DUF1549"/>
</dbReference>
<reference evidence="4 5" key="1">
    <citation type="submission" date="2019-02" db="EMBL/GenBank/DDBJ databases">
        <title>Deep-cultivation of Planctomycetes and their phenomic and genomic characterization uncovers novel biology.</title>
        <authorList>
            <person name="Wiegand S."/>
            <person name="Jogler M."/>
            <person name="Boedeker C."/>
            <person name="Pinto D."/>
            <person name="Vollmers J."/>
            <person name="Rivas-Marin E."/>
            <person name="Kohn T."/>
            <person name="Peeters S.H."/>
            <person name="Heuer A."/>
            <person name="Rast P."/>
            <person name="Oberbeckmann S."/>
            <person name="Bunk B."/>
            <person name="Jeske O."/>
            <person name="Meyerdierks A."/>
            <person name="Storesund J.E."/>
            <person name="Kallscheuer N."/>
            <person name="Luecker S."/>
            <person name="Lage O.M."/>
            <person name="Pohl T."/>
            <person name="Merkel B.J."/>
            <person name="Hornburger P."/>
            <person name="Mueller R.-W."/>
            <person name="Bruemmer F."/>
            <person name="Labrenz M."/>
            <person name="Spormann A.M."/>
            <person name="Op den Camp H."/>
            <person name="Overmann J."/>
            <person name="Amann R."/>
            <person name="Jetten M.S.M."/>
            <person name="Mascher T."/>
            <person name="Medema M.H."/>
            <person name="Devos D.P."/>
            <person name="Kaster A.-K."/>
            <person name="Ovreas L."/>
            <person name="Rohde M."/>
            <person name="Galperin M.Y."/>
            <person name="Jogler C."/>
        </authorList>
    </citation>
    <scope>NUCLEOTIDE SEQUENCE [LARGE SCALE GENOMIC DNA]</scope>
    <source>
        <strain evidence="4 5">Pan216</strain>
    </source>
</reference>
<keyword evidence="5" id="KW-1185">Reference proteome</keyword>
<dbReference type="Pfam" id="PF07587">
    <property type="entry name" value="PSD1"/>
    <property type="match status" value="1"/>
</dbReference>
<protein>
    <submittedName>
        <fullName evidence="4">Planctomycete cytochrome C</fullName>
    </submittedName>
</protein>